<dbReference type="Pfam" id="PF09684">
    <property type="entry name" value="Tail_P2_I"/>
    <property type="match status" value="1"/>
</dbReference>
<reference evidence="1 2" key="1">
    <citation type="submission" date="2021-12" db="EMBL/GenBank/DDBJ databases">
        <title>Discovery of the Pendulisporaceae a myxobacterial family with distinct sporulation behavior and unique specialized metabolism.</title>
        <authorList>
            <person name="Garcia R."/>
            <person name="Popoff A."/>
            <person name="Bader C.D."/>
            <person name="Loehr J."/>
            <person name="Walesch S."/>
            <person name="Walt C."/>
            <person name="Boldt J."/>
            <person name="Bunk B."/>
            <person name="Haeckl F.J.F.P.J."/>
            <person name="Gunesch A.P."/>
            <person name="Birkelbach J."/>
            <person name="Nuebel U."/>
            <person name="Pietschmann T."/>
            <person name="Bach T."/>
            <person name="Mueller R."/>
        </authorList>
    </citation>
    <scope>NUCLEOTIDE SEQUENCE [LARGE SCALE GENOMIC DNA]</scope>
    <source>
        <strain evidence="1 2">MSr11954</strain>
    </source>
</reference>
<name>A0ABZ2MAQ2_9BACT</name>
<keyword evidence="2" id="KW-1185">Reference proteome</keyword>
<gene>
    <name evidence="1" type="ORF">LZC94_20555</name>
</gene>
<accession>A0ABZ2MAQ2</accession>
<proteinExistence type="predicted"/>
<dbReference type="InterPro" id="IPR006521">
    <property type="entry name" value="Tail_protein_I"/>
</dbReference>
<evidence type="ECO:0000313" key="1">
    <source>
        <dbReference type="EMBL" id="WXB19605.1"/>
    </source>
</evidence>
<sequence>MSQATSERLYALLPSVYRRRDAQGGEALRALLAVMEEQLDAVSGDIRQLYDNWFIETCDEWVVPYIGDALGVQLAHPFAGEGLTLRAYIANTLGLRRRKGTAGTLERVAQDVSGWPAKAVEYFQLLATTQPMGHVRASALGTATIRDSVALELVGGPFERGPYSVDVRSIARGQGRYNISNVGVFLWTLRSAKAEQVMATVARDASSPPGSAPGFFRVNPLGADQALWNPRDTSARLDVRQSEDQVPGPLRRVPLARRLDALRALGQVDPNAASLDASALNRLFRFTLNDTAVRPEQIAICNLTTWHRPSAGSPPNGTLLAIDPASGRIALPEAAPPASRLLVTYFHGAPAEIGGGSYARIAGDEGLSSAVVQPIPPAPRAPSAVDVPLTELATALQTYTNGAALSPPTTPVQQILELGDSFTYALRDVKVPAGAHLQIRASRVGPERPLLVATAAGSSAPIWNVTLGPGARLTLEGLWIAAQLRVTAEDGSQLAIAHTTLVPGVTLLPDGGPGFPGTPSVELLGDGEVGVVVRRAIAGPILGSATAGSLAIEDSVIDAGDSAASPPGAGLALRIAQLAMKETTVLGGAAAGAVTTVEDSIFTAPLIVQRTQQGCVRFSFLPKGSITPRPFRCQPQLALAELGSPADPGAAAVLARVLPVLSSTRYGAPDYARLGAACPLEIAGGGSDGSEMGAYRFLQIPKRNSNLQAALAEYLRFGLEVGTFSAFPLIR</sequence>
<dbReference type="Proteomes" id="UP001370348">
    <property type="component" value="Chromosome"/>
</dbReference>
<protein>
    <submittedName>
        <fullName evidence="1">Phage tail protein</fullName>
    </submittedName>
</protein>
<organism evidence="1 2">
    <name type="scientific">Pendulispora albinea</name>
    <dbReference type="NCBI Taxonomy" id="2741071"/>
    <lineage>
        <taxon>Bacteria</taxon>
        <taxon>Pseudomonadati</taxon>
        <taxon>Myxococcota</taxon>
        <taxon>Myxococcia</taxon>
        <taxon>Myxococcales</taxon>
        <taxon>Sorangiineae</taxon>
        <taxon>Pendulisporaceae</taxon>
        <taxon>Pendulispora</taxon>
    </lineage>
</organism>
<dbReference type="EMBL" id="CP089984">
    <property type="protein sequence ID" value="WXB19605.1"/>
    <property type="molecule type" value="Genomic_DNA"/>
</dbReference>
<evidence type="ECO:0000313" key="2">
    <source>
        <dbReference type="Proteomes" id="UP001370348"/>
    </source>
</evidence>
<dbReference type="RefSeq" id="WP_394829210.1">
    <property type="nucleotide sequence ID" value="NZ_CP089984.1"/>
</dbReference>